<sequence>MPGVIKPSLYDQITELQRKIQLLEGGRNAHYESSRSIIEKNSEALRQLRQENKRLYRELADGDEHVIRAAFHNRGLEKHAFRNMSEEEALTTLEQRRLSETKQLNALKHKTKTYQRRLEELKEEYERLKPEAGAVCPDARRNEEDAMNRWTLENRLEKTQLKCKEGENIMANYLKLKSHLQVCPAHIMIDSFCPVCLHTETLDVHGVFLKPLSSLSLCSFSLFLLQAEMQRLEERLHRERKERERVVASYRRNFEECKAEAEKNERRAQRTAMQPDEVSSEAQRSATRMEAEEEKAISTFEEVYRNVKEATGATNVQEIVERFTSQRDTYQHLEEVKVENEAVLLQLKEQKKLLSQQLDNLKYCGEARLSSERRTLEESEQQLQAQQQKSKPAKENLDRLIKTLGAARAGVEHLAEKLQHISASEDPDADVQPHSEEMVVELLKQCQLKLQAMSTELEETDLAAVMKEMEEEAVRGTLLHIPQNSLMTVSPAAVPRLAAEPPCSLNPSLSHCVTEDEREEDEADVVSREALKRQSQLIIDSNPKKKPWKKKKGKF</sequence>
<keyword evidence="1 2" id="KW-0175">Coiled coil</keyword>
<dbReference type="GO" id="GO:0035253">
    <property type="term" value="C:ciliary rootlet"/>
    <property type="evidence" value="ECO:0007669"/>
    <property type="project" value="TreeGrafter"/>
</dbReference>
<reference evidence="5" key="2">
    <citation type="submission" date="2025-08" db="UniProtKB">
        <authorList>
            <consortium name="Ensembl"/>
        </authorList>
    </citation>
    <scope>IDENTIFICATION</scope>
</reference>
<dbReference type="InterPro" id="IPR049258">
    <property type="entry name" value="ODAD1_CC"/>
</dbReference>
<feature type="coiled-coil region" evidence="2">
    <location>
        <begin position="90"/>
        <end position="131"/>
    </location>
</feature>
<dbReference type="Ensembl" id="ENSSFAT00005026779.1">
    <property type="protein sequence ID" value="ENSSFAP00005025759.1"/>
    <property type="gene ID" value="ENSSFAG00005013247.1"/>
</dbReference>
<feature type="compositionally biased region" description="Basic residues" evidence="3">
    <location>
        <begin position="544"/>
        <end position="555"/>
    </location>
</feature>
<organism evidence="5 6">
    <name type="scientific">Salarias fasciatus</name>
    <name type="common">Jewelled blenny</name>
    <name type="synonym">Blennius fasciatus</name>
    <dbReference type="NCBI Taxonomy" id="181472"/>
    <lineage>
        <taxon>Eukaryota</taxon>
        <taxon>Metazoa</taxon>
        <taxon>Chordata</taxon>
        <taxon>Craniata</taxon>
        <taxon>Vertebrata</taxon>
        <taxon>Euteleostomi</taxon>
        <taxon>Actinopterygii</taxon>
        <taxon>Neopterygii</taxon>
        <taxon>Teleostei</taxon>
        <taxon>Neoteleostei</taxon>
        <taxon>Acanthomorphata</taxon>
        <taxon>Ovalentaria</taxon>
        <taxon>Blenniimorphae</taxon>
        <taxon>Blenniiformes</taxon>
        <taxon>Blennioidei</taxon>
        <taxon>Blenniidae</taxon>
        <taxon>Salariinae</taxon>
        <taxon>Salarias</taxon>
    </lineage>
</organism>
<feature type="domain" description="ODAD1 central coiled coil region" evidence="4">
    <location>
        <begin position="226"/>
        <end position="419"/>
    </location>
</feature>
<reference evidence="5" key="1">
    <citation type="submission" date="2019-06" db="EMBL/GenBank/DDBJ databases">
        <authorList>
            <consortium name="Wellcome Sanger Institute Data Sharing"/>
        </authorList>
    </citation>
    <scope>NUCLEOTIDE SEQUENCE [LARGE SCALE GENOMIC DNA]</scope>
</reference>
<dbReference type="PANTHER" id="PTHR46518">
    <property type="entry name" value="COILED-COIL DOMAIN-CONTAINING PROTEIN 151"/>
    <property type="match status" value="1"/>
</dbReference>
<dbReference type="GO" id="GO:0003341">
    <property type="term" value="P:cilium movement"/>
    <property type="evidence" value="ECO:0007669"/>
    <property type="project" value="InterPro"/>
</dbReference>
<dbReference type="Proteomes" id="UP000472267">
    <property type="component" value="Chromosome 13"/>
</dbReference>
<dbReference type="InParanoid" id="A0A672H9S2"/>
<dbReference type="GO" id="GO:0036158">
    <property type="term" value="P:outer dynein arm assembly"/>
    <property type="evidence" value="ECO:0007669"/>
    <property type="project" value="InterPro"/>
</dbReference>
<name>A0A672H9S2_SALFA</name>
<dbReference type="GO" id="GO:0097542">
    <property type="term" value="C:ciliary tip"/>
    <property type="evidence" value="ECO:0007669"/>
    <property type="project" value="TreeGrafter"/>
</dbReference>
<dbReference type="AlphaFoldDB" id="A0A672H9S2"/>
<dbReference type="Pfam" id="PF21773">
    <property type="entry name" value="ODAD1_CC"/>
    <property type="match status" value="1"/>
</dbReference>
<evidence type="ECO:0000313" key="6">
    <source>
        <dbReference type="Proteomes" id="UP000472267"/>
    </source>
</evidence>
<reference evidence="5" key="3">
    <citation type="submission" date="2025-09" db="UniProtKB">
        <authorList>
            <consortium name="Ensembl"/>
        </authorList>
    </citation>
    <scope>IDENTIFICATION</scope>
</reference>
<protein>
    <submittedName>
        <fullName evidence="5">Coiled-coil domain containing 151</fullName>
    </submittedName>
</protein>
<feature type="region of interest" description="Disordered" evidence="3">
    <location>
        <begin position="375"/>
        <end position="396"/>
    </location>
</feature>
<dbReference type="PANTHER" id="PTHR46518:SF1">
    <property type="entry name" value="OUTER DYNEIN ARM-DOCKING COMPLEX SUBUNIT 3"/>
    <property type="match status" value="1"/>
</dbReference>
<evidence type="ECO:0000256" key="2">
    <source>
        <dbReference type="SAM" id="Coils"/>
    </source>
</evidence>
<proteinExistence type="predicted"/>
<dbReference type="InterPro" id="IPR033192">
    <property type="entry name" value="ODAD3"/>
</dbReference>
<gene>
    <name evidence="5" type="primary">odad3</name>
</gene>
<feature type="compositionally biased region" description="Low complexity" evidence="3">
    <location>
        <begin position="381"/>
        <end position="390"/>
    </location>
</feature>
<feature type="region of interest" description="Disordered" evidence="3">
    <location>
        <begin position="504"/>
        <end position="555"/>
    </location>
</feature>
<evidence type="ECO:0000313" key="5">
    <source>
        <dbReference type="Ensembl" id="ENSSFAP00005025759.1"/>
    </source>
</evidence>
<evidence type="ECO:0000256" key="3">
    <source>
        <dbReference type="SAM" id="MobiDB-lite"/>
    </source>
</evidence>
<keyword evidence="6" id="KW-1185">Reference proteome</keyword>
<accession>A0A672H9S2</accession>
<evidence type="ECO:0000259" key="4">
    <source>
        <dbReference type="Pfam" id="PF21773"/>
    </source>
</evidence>
<dbReference type="GO" id="GO:0036064">
    <property type="term" value="C:ciliary basal body"/>
    <property type="evidence" value="ECO:0007669"/>
    <property type="project" value="TreeGrafter"/>
</dbReference>
<evidence type="ECO:0000256" key="1">
    <source>
        <dbReference type="ARBA" id="ARBA00023054"/>
    </source>
</evidence>
<feature type="coiled-coil region" evidence="2">
    <location>
        <begin position="38"/>
        <end position="65"/>
    </location>
</feature>
<feature type="region of interest" description="Disordered" evidence="3">
    <location>
        <begin position="261"/>
        <end position="292"/>
    </location>
</feature>